<dbReference type="STRING" id="1272.GCA_900014985_02463"/>
<reference evidence="2 3" key="1">
    <citation type="submission" date="2019-06" db="EMBL/GenBank/DDBJ databases">
        <title>Whole genome shotgun sequence of Kocuria varians NBRC 15358.</title>
        <authorList>
            <person name="Hosoyama A."/>
            <person name="Uohara A."/>
            <person name="Ohji S."/>
            <person name="Ichikawa N."/>
        </authorList>
    </citation>
    <scope>NUCLEOTIDE SEQUENCE [LARGE SCALE GENOMIC DNA]</scope>
    <source>
        <strain evidence="2 3">NBRC 15358</strain>
    </source>
</reference>
<dbReference type="GO" id="GO:0006313">
    <property type="term" value="P:DNA transposition"/>
    <property type="evidence" value="ECO:0007669"/>
    <property type="project" value="InterPro"/>
</dbReference>
<dbReference type="NCBIfam" id="NF033580">
    <property type="entry name" value="transpos_IS5_3"/>
    <property type="match status" value="1"/>
</dbReference>
<feature type="domain" description="Transposase IS4-like" evidence="1">
    <location>
        <begin position="62"/>
        <end position="170"/>
    </location>
</feature>
<protein>
    <submittedName>
        <fullName evidence="2">Transposase</fullName>
    </submittedName>
</protein>
<dbReference type="PANTHER" id="PTHR30007">
    <property type="entry name" value="PHP DOMAIN PROTEIN"/>
    <property type="match status" value="1"/>
</dbReference>
<dbReference type="GO" id="GO:0003677">
    <property type="term" value="F:DNA binding"/>
    <property type="evidence" value="ECO:0007669"/>
    <property type="project" value="InterPro"/>
</dbReference>
<dbReference type="AlphaFoldDB" id="A0A4Y4D9L3"/>
<evidence type="ECO:0000313" key="3">
    <source>
        <dbReference type="Proteomes" id="UP000315730"/>
    </source>
</evidence>
<name>A0A4Y4D9L3_KOCVA</name>
<keyword evidence="3" id="KW-1185">Reference proteome</keyword>
<evidence type="ECO:0000259" key="1">
    <source>
        <dbReference type="Pfam" id="PF01609"/>
    </source>
</evidence>
<comment type="caution">
    <text evidence="2">The sequence shown here is derived from an EMBL/GenBank/DDBJ whole genome shotgun (WGS) entry which is preliminary data.</text>
</comment>
<dbReference type="GO" id="GO:0004803">
    <property type="term" value="F:transposase activity"/>
    <property type="evidence" value="ECO:0007669"/>
    <property type="project" value="InterPro"/>
</dbReference>
<dbReference type="Pfam" id="PF01609">
    <property type="entry name" value="DDE_Tnp_1"/>
    <property type="match status" value="1"/>
</dbReference>
<gene>
    <name evidence="2" type="ORF">KVA01_24680</name>
</gene>
<accession>A0A4Y4D9L3</accession>
<organism evidence="2 3">
    <name type="scientific">Kocuria varians</name>
    <name type="common">Micrococcus varians</name>
    <dbReference type="NCBI Taxonomy" id="1272"/>
    <lineage>
        <taxon>Bacteria</taxon>
        <taxon>Bacillati</taxon>
        <taxon>Actinomycetota</taxon>
        <taxon>Actinomycetes</taxon>
        <taxon>Micrococcales</taxon>
        <taxon>Micrococcaceae</taxon>
        <taxon>Kocuria</taxon>
    </lineage>
</organism>
<dbReference type="Proteomes" id="UP000315730">
    <property type="component" value="Unassembled WGS sequence"/>
</dbReference>
<dbReference type="PANTHER" id="PTHR30007:SF0">
    <property type="entry name" value="TRANSPOSASE"/>
    <property type="match status" value="1"/>
</dbReference>
<evidence type="ECO:0000313" key="2">
    <source>
        <dbReference type="EMBL" id="GED00314.1"/>
    </source>
</evidence>
<proteinExistence type="predicted"/>
<dbReference type="EMBL" id="BJNW01000031">
    <property type="protein sequence ID" value="GED00314.1"/>
    <property type="molecule type" value="Genomic_DNA"/>
</dbReference>
<sequence length="240" mass="27002">MFDKLVARLVLGGSYHRHADDRVSATTLLRARRDEWIAAGVFDRLEQAALEAYDTVVGLDLSDLVVDGCIVKAPCSGDNTGKSPVDRAKSGLKRSLLVEGAGVPIGCELAGANRHDSPLLRPILERLSRFGFDLPETITVHLDSGYDSAVTRELLDELGCTWQINPKGQFVPVNHTHRWKVERTNSWHTRGFRALQIVTDRSEAIQRAWIALANAIIIVRRLIRTVWTTHRWDTRPRRRP</sequence>
<dbReference type="InterPro" id="IPR002559">
    <property type="entry name" value="Transposase_11"/>
</dbReference>